<evidence type="ECO:0000313" key="2">
    <source>
        <dbReference type="EMBL" id="KAL1510639.1"/>
    </source>
</evidence>
<dbReference type="PANTHER" id="PTHR16487:SF0">
    <property type="entry name" value="PROTEIN PHOSPHATASE 4 REGULATORY SUBUNIT 2-RELATED"/>
    <property type="match status" value="1"/>
</dbReference>
<evidence type="ECO:0000313" key="3">
    <source>
        <dbReference type="Proteomes" id="UP001515480"/>
    </source>
</evidence>
<sequence>MGPVEEMAARGHCSVGWDELKPLVSAKISEVCAEYYAANKDIDRSGETYAEVLQRLLALLHEFPNAPFTIQRLCELLIDPHRVYATSTRKVMSALEKLLTVSSTVPVMSTATPKPGTYQVAAEYQLSKLLSGEQGGGAQPMDVEN</sequence>
<dbReference type="AlphaFoldDB" id="A0AB34IZV8"/>
<protein>
    <recommendedName>
        <fullName evidence="4">Serine/threonine-protein phosphatase 4 regulatory subunit 2</fullName>
    </recommendedName>
</protein>
<dbReference type="InterPro" id="IPR015267">
    <property type="entry name" value="PPP4R2"/>
</dbReference>
<organism evidence="2 3">
    <name type="scientific">Prymnesium parvum</name>
    <name type="common">Toxic golden alga</name>
    <dbReference type="NCBI Taxonomy" id="97485"/>
    <lineage>
        <taxon>Eukaryota</taxon>
        <taxon>Haptista</taxon>
        <taxon>Haptophyta</taxon>
        <taxon>Prymnesiophyceae</taxon>
        <taxon>Prymnesiales</taxon>
        <taxon>Prymnesiaceae</taxon>
        <taxon>Prymnesium</taxon>
    </lineage>
</organism>
<name>A0AB34IZV8_PRYPA</name>
<reference evidence="2 3" key="1">
    <citation type="journal article" date="2024" name="Science">
        <title>Giant polyketide synthase enzymes in the biosynthesis of giant marine polyether toxins.</title>
        <authorList>
            <person name="Fallon T.R."/>
            <person name="Shende V.V."/>
            <person name="Wierzbicki I.H."/>
            <person name="Pendleton A.L."/>
            <person name="Watervoot N.F."/>
            <person name="Auber R.P."/>
            <person name="Gonzalez D.J."/>
            <person name="Wisecaver J.H."/>
            <person name="Moore B.S."/>
        </authorList>
    </citation>
    <scope>NUCLEOTIDE SEQUENCE [LARGE SCALE GENOMIC DNA]</scope>
    <source>
        <strain evidence="2 3">12B1</strain>
    </source>
</reference>
<evidence type="ECO:0000256" key="1">
    <source>
        <dbReference type="ARBA" id="ARBA00009207"/>
    </source>
</evidence>
<evidence type="ECO:0008006" key="4">
    <source>
        <dbReference type="Google" id="ProtNLM"/>
    </source>
</evidence>
<gene>
    <name evidence="2" type="ORF">AB1Y20_006938</name>
</gene>
<comment type="caution">
    <text evidence="2">The sequence shown here is derived from an EMBL/GenBank/DDBJ whole genome shotgun (WGS) entry which is preliminary data.</text>
</comment>
<dbReference type="Proteomes" id="UP001515480">
    <property type="component" value="Unassembled WGS sequence"/>
</dbReference>
<dbReference type="PANTHER" id="PTHR16487">
    <property type="entry name" value="PPP4R2-RELATED PROTEIN"/>
    <property type="match status" value="1"/>
</dbReference>
<accession>A0AB34IZV8</accession>
<dbReference type="EMBL" id="JBGBPQ010000015">
    <property type="protein sequence ID" value="KAL1510639.1"/>
    <property type="molecule type" value="Genomic_DNA"/>
</dbReference>
<keyword evidence="3" id="KW-1185">Reference proteome</keyword>
<dbReference type="GO" id="GO:0030289">
    <property type="term" value="C:protein phosphatase 4 complex"/>
    <property type="evidence" value="ECO:0007669"/>
    <property type="project" value="InterPro"/>
</dbReference>
<proteinExistence type="inferred from homology"/>
<dbReference type="GO" id="GO:0019888">
    <property type="term" value="F:protein phosphatase regulator activity"/>
    <property type="evidence" value="ECO:0007669"/>
    <property type="project" value="InterPro"/>
</dbReference>
<dbReference type="GO" id="GO:0005634">
    <property type="term" value="C:nucleus"/>
    <property type="evidence" value="ECO:0007669"/>
    <property type="project" value="TreeGrafter"/>
</dbReference>
<dbReference type="GO" id="GO:0005737">
    <property type="term" value="C:cytoplasm"/>
    <property type="evidence" value="ECO:0007669"/>
    <property type="project" value="TreeGrafter"/>
</dbReference>
<dbReference type="Pfam" id="PF09184">
    <property type="entry name" value="PPP4R2"/>
    <property type="match status" value="1"/>
</dbReference>
<comment type="similarity">
    <text evidence="1">Belongs to the PPP4R2 family.</text>
</comment>